<dbReference type="PANTHER" id="PTHR44845">
    <property type="entry name" value="CARRIER DOMAIN-CONTAINING PROTEIN"/>
    <property type="match status" value="1"/>
</dbReference>
<keyword evidence="2" id="KW-0597">Phosphoprotein</keyword>
<comment type="caution">
    <text evidence="4">The sequence shown here is derived from an EMBL/GenBank/DDBJ whole genome shotgun (WGS) entry which is preliminary data.</text>
</comment>
<dbReference type="InterPro" id="IPR025110">
    <property type="entry name" value="AMP-bd_C"/>
</dbReference>
<evidence type="ECO:0000259" key="3">
    <source>
        <dbReference type="Pfam" id="PF13193"/>
    </source>
</evidence>
<keyword evidence="1" id="KW-0596">Phosphopantetheine</keyword>
<feature type="non-terminal residue" evidence="4">
    <location>
        <position position="1"/>
    </location>
</feature>
<sequence length="69" mass="7275">VEAALTAHPAVAQAVVTAHGDKLVGYVVLQPATVQADIVARVRMFVGQRLPKFMVPAVLMVLDALPLTV</sequence>
<dbReference type="SUPFAM" id="SSF56801">
    <property type="entry name" value="Acetyl-CoA synthetase-like"/>
    <property type="match status" value="1"/>
</dbReference>
<dbReference type="Pfam" id="PF13193">
    <property type="entry name" value="AMP-binding_C"/>
    <property type="match status" value="1"/>
</dbReference>
<dbReference type="Gene3D" id="3.30.300.30">
    <property type="match status" value="1"/>
</dbReference>
<keyword evidence="5" id="KW-1185">Reference proteome</keyword>
<gene>
    <name evidence="4" type="ORF">F0Q45_27405</name>
</gene>
<reference evidence="4 5" key="1">
    <citation type="submission" date="2019-09" db="EMBL/GenBank/DDBJ databases">
        <title>Report of infection by Mycobacterium simiae a patient suffering from pulmonary tuberculosis.</title>
        <authorList>
            <person name="Mohanty P.S."/>
            <person name="Bansal A.K."/>
            <person name="Singh H."/>
            <person name="Sharma S."/>
            <person name="Patil S.A."/>
            <person name="Upadhaya P."/>
            <person name="Singh P.K."/>
            <person name="Kumar D."/>
            <person name="Kumar S."/>
            <person name="Singh R.K."/>
            <person name="Chaudhary B."/>
        </authorList>
    </citation>
    <scope>NUCLEOTIDE SEQUENCE [LARGE SCALE GENOMIC DNA]</scope>
    <source>
        <strain evidence="4 5">JAL-560-SIM</strain>
    </source>
</reference>
<feature type="domain" description="AMP-binding enzyme C-terminal" evidence="3">
    <location>
        <begin position="1"/>
        <end position="68"/>
    </location>
</feature>
<evidence type="ECO:0000256" key="1">
    <source>
        <dbReference type="ARBA" id="ARBA00022450"/>
    </source>
</evidence>
<name>A0A5B1AI35_MYCSI</name>
<proteinExistence type="predicted"/>
<dbReference type="EMBL" id="VTZN01000699">
    <property type="protein sequence ID" value="KAA1234614.1"/>
    <property type="molecule type" value="Genomic_DNA"/>
</dbReference>
<dbReference type="AlphaFoldDB" id="A0A5B1AI35"/>
<dbReference type="InterPro" id="IPR045851">
    <property type="entry name" value="AMP-bd_C_sf"/>
</dbReference>
<organism evidence="4 5">
    <name type="scientific">Mycobacterium simiae</name>
    <name type="common">Mycobacterium habana</name>
    <dbReference type="NCBI Taxonomy" id="1784"/>
    <lineage>
        <taxon>Bacteria</taxon>
        <taxon>Bacillati</taxon>
        <taxon>Actinomycetota</taxon>
        <taxon>Actinomycetes</taxon>
        <taxon>Mycobacteriales</taxon>
        <taxon>Mycobacteriaceae</taxon>
        <taxon>Mycobacterium</taxon>
        <taxon>Mycobacterium simiae complex</taxon>
    </lineage>
</organism>
<dbReference type="OrthoDB" id="2472181at2"/>
<protein>
    <submittedName>
        <fullName evidence="4">Amino acid adenylation domain-containing protein</fullName>
    </submittedName>
</protein>
<evidence type="ECO:0000313" key="4">
    <source>
        <dbReference type="EMBL" id="KAA1234614.1"/>
    </source>
</evidence>
<evidence type="ECO:0000313" key="5">
    <source>
        <dbReference type="Proteomes" id="UP000324701"/>
    </source>
</evidence>
<feature type="non-terminal residue" evidence="4">
    <location>
        <position position="69"/>
    </location>
</feature>
<dbReference type="Proteomes" id="UP000324701">
    <property type="component" value="Unassembled WGS sequence"/>
</dbReference>
<evidence type="ECO:0000256" key="2">
    <source>
        <dbReference type="ARBA" id="ARBA00022553"/>
    </source>
</evidence>
<dbReference type="PANTHER" id="PTHR44845:SF6">
    <property type="entry name" value="BETA-ALANINE-ACTIVATING ENZYME"/>
    <property type="match status" value="1"/>
</dbReference>
<accession>A0A5B1AI35</accession>